<reference evidence="1 2" key="1">
    <citation type="submission" date="2021-02" db="EMBL/GenBank/DDBJ databases">
        <title>Characterization of Marinitoga sp. nov. str. BP5-C20A.</title>
        <authorList>
            <person name="Erauso G."/>
            <person name="Postec A."/>
        </authorList>
    </citation>
    <scope>NUCLEOTIDE SEQUENCE [LARGE SCALE GENOMIC DNA]</scope>
    <source>
        <strain evidence="1 2">BP5-C20A</strain>
    </source>
</reference>
<sequence length="334" mass="40165">MKKYITGILIAFLTITLYSQGLFLFKTININDLDISKYANKKYLFDKKLVLINSIVDESGNIYAIVEDQDPSLNYKKTYYLKTNIFSKKLETFSEIEEKIDINDLEMIVEKENLYLKTPDGIYMYDKNGKLIEKMMYESNKKNTANGKFIKINKNEFISMDFPVYNRPEYYIYRLNYNGEKLENNILVKSHEIIRNLFKDKDEIYVFTHNIENDIYNIYLLKDRELKKLYSLPGYKFKTSGKFKPNDSDHEVLFHSIKSIGIIDKKIYFIVQLKNSKNENLLLFDIRNKKEEYIKYKYNEENYPERLVKINNEEYLIYNGKPYENYDFKIYKLK</sequence>
<keyword evidence="2" id="KW-1185">Reference proteome</keyword>
<evidence type="ECO:0000313" key="2">
    <source>
        <dbReference type="Proteomes" id="UP001232493"/>
    </source>
</evidence>
<name>A0ABY8PSS2_9BACT</name>
<evidence type="ECO:0000313" key="1">
    <source>
        <dbReference type="EMBL" id="WGS65686.1"/>
    </source>
</evidence>
<dbReference type="EMBL" id="CP069362">
    <property type="protein sequence ID" value="WGS65686.1"/>
    <property type="molecule type" value="Genomic_DNA"/>
</dbReference>
<proteinExistence type="predicted"/>
<dbReference type="Proteomes" id="UP001232493">
    <property type="component" value="Chromosome"/>
</dbReference>
<accession>A0ABY8PSS2</accession>
<dbReference type="RefSeq" id="WP_281000334.1">
    <property type="nucleotide sequence ID" value="NZ_CP069362.1"/>
</dbReference>
<gene>
    <name evidence="1" type="ORF">JRV97_03800</name>
</gene>
<protein>
    <submittedName>
        <fullName evidence="1">Uncharacterized protein</fullName>
    </submittedName>
</protein>
<organism evidence="1 2">
    <name type="scientific">Marinitoga aeolica</name>
    <dbReference type="NCBI Taxonomy" id="2809031"/>
    <lineage>
        <taxon>Bacteria</taxon>
        <taxon>Thermotogati</taxon>
        <taxon>Thermotogota</taxon>
        <taxon>Thermotogae</taxon>
        <taxon>Petrotogales</taxon>
        <taxon>Petrotogaceae</taxon>
        <taxon>Marinitoga</taxon>
    </lineage>
</organism>